<evidence type="ECO:0000259" key="1">
    <source>
        <dbReference type="Pfam" id="PF13472"/>
    </source>
</evidence>
<dbReference type="SUPFAM" id="SSF52266">
    <property type="entry name" value="SGNH hydrolase"/>
    <property type="match status" value="1"/>
</dbReference>
<dbReference type="InterPro" id="IPR036514">
    <property type="entry name" value="SGNH_hydro_sf"/>
</dbReference>
<accession>A0A8H8R4X4</accession>
<dbReference type="Pfam" id="PF13472">
    <property type="entry name" value="Lipase_GDSL_2"/>
    <property type="match status" value="1"/>
</dbReference>
<dbReference type="Gene3D" id="3.40.50.1110">
    <property type="entry name" value="SGNH hydrolase"/>
    <property type="match status" value="1"/>
</dbReference>
<keyword evidence="3" id="KW-1185">Reference proteome</keyword>
<sequence length="210" mass="23523">MEPKPLRILCFGDSLTEGYTHHGLSYAPYCTTMEQVLTAALPGKEWEISVDEQGVSGELVLHMGGRMNEIYASDRTSEEPYDLVIFLGGTNDLGYGRPANDIFTDIKNVLQMPLDHGARVVVMTVPECGVKSGKLDAKRDELNGSIRRFVEEKESLFLFDLKEKIPYHSMSEEERKEIWDDGLHFTAKGYARMGRGVGERVVEIMSEGGK</sequence>
<dbReference type="AlphaFoldDB" id="A0A8H8R4X4"/>
<evidence type="ECO:0000313" key="2">
    <source>
        <dbReference type="EMBL" id="TVY28096.1"/>
    </source>
</evidence>
<name>A0A8H8R4X4_9HELO</name>
<dbReference type="Proteomes" id="UP000431533">
    <property type="component" value="Unassembled WGS sequence"/>
</dbReference>
<dbReference type="InterPro" id="IPR051532">
    <property type="entry name" value="Ester_Hydrolysis_Enzymes"/>
</dbReference>
<protein>
    <recommendedName>
        <fullName evidence="1">SGNH hydrolase-type esterase domain-containing protein</fullName>
    </recommendedName>
</protein>
<dbReference type="PANTHER" id="PTHR30383">
    <property type="entry name" value="THIOESTERASE 1/PROTEASE 1/LYSOPHOSPHOLIPASE L1"/>
    <property type="match status" value="1"/>
</dbReference>
<feature type="domain" description="SGNH hydrolase-type esterase" evidence="1">
    <location>
        <begin position="10"/>
        <end position="192"/>
    </location>
</feature>
<evidence type="ECO:0000313" key="3">
    <source>
        <dbReference type="Proteomes" id="UP000431533"/>
    </source>
</evidence>
<organism evidence="2 3">
    <name type="scientific">Lachnellula hyalina</name>
    <dbReference type="NCBI Taxonomy" id="1316788"/>
    <lineage>
        <taxon>Eukaryota</taxon>
        <taxon>Fungi</taxon>
        <taxon>Dikarya</taxon>
        <taxon>Ascomycota</taxon>
        <taxon>Pezizomycotina</taxon>
        <taxon>Leotiomycetes</taxon>
        <taxon>Helotiales</taxon>
        <taxon>Lachnaceae</taxon>
        <taxon>Lachnellula</taxon>
    </lineage>
</organism>
<dbReference type="EMBL" id="QGMH01000037">
    <property type="protein sequence ID" value="TVY28096.1"/>
    <property type="molecule type" value="Genomic_DNA"/>
</dbReference>
<reference evidence="2 3" key="1">
    <citation type="submission" date="2018-05" db="EMBL/GenBank/DDBJ databases">
        <title>Genome sequencing and assembly of the regulated plant pathogen Lachnellula willkommii and related sister species for the development of diagnostic species identification markers.</title>
        <authorList>
            <person name="Giroux E."/>
            <person name="Bilodeau G."/>
        </authorList>
    </citation>
    <scope>NUCLEOTIDE SEQUENCE [LARGE SCALE GENOMIC DNA]</scope>
    <source>
        <strain evidence="2 3">CBS 185.66</strain>
    </source>
</reference>
<proteinExistence type="predicted"/>
<comment type="caution">
    <text evidence="2">The sequence shown here is derived from an EMBL/GenBank/DDBJ whole genome shotgun (WGS) entry which is preliminary data.</text>
</comment>
<dbReference type="GO" id="GO:0004622">
    <property type="term" value="F:phosphatidylcholine lysophospholipase activity"/>
    <property type="evidence" value="ECO:0007669"/>
    <property type="project" value="TreeGrafter"/>
</dbReference>
<dbReference type="RefSeq" id="XP_031006884.1">
    <property type="nucleotide sequence ID" value="XM_031147612.1"/>
</dbReference>
<dbReference type="OrthoDB" id="408760at2759"/>
<dbReference type="GeneID" id="41982835"/>
<dbReference type="InterPro" id="IPR013830">
    <property type="entry name" value="SGNH_hydro"/>
</dbReference>
<dbReference type="CDD" id="cd00229">
    <property type="entry name" value="SGNH_hydrolase"/>
    <property type="match status" value="1"/>
</dbReference>
<gene>
    <name evidence="2" type="ORF">LHYA1_G002637</name>
</gene>
<dbReference type="PANTHER" id="PTHR30383:SF19">
    <property type="entry name" value="FIBRONECTIN TYPE-III DOMAIN-CONTAINING PROTEIN"/>
    <property type="match status" value="1"/>
</dbReference>